<dbReference type="Proteomes" id="UP001392437">
    <property type="component" value="Unassembled WGS sequence"/>
</dbReference>
<keyword evidence="3" id="KW-0732">Signal</keyword>
<reference evidence="4 5" key="1">
    <citation type="submission" date="2023-01" db="EMBL/GenBank/DDBJ databases">
        <title>Analysis of 21 Apiospora genomes using comparative genomics revels a genus with tremendous synthesis potential of carbohydrate active enzymes and secondary metabolites.</title>
        <authorList>
            <person name="Sorensen T."/>
        </authorList>
    </citation>
    <scope>NUCLEOTIDE SEQUENCE [LARGE SCALE GENOMIC DNA]</scope>
    <source>
        <strain evidence="4 5">CBS 117206</strain>
    </source>
</reference>
<evidence type="ECO:0000313" key="5">
    <source>
        <dbReference type="Proteomes" id="UP001392437"/>
    </source>
</evidence>
<dbReference type="EMBL" id="JAQQWP010000010">
    <property type="protein sequence ID" value="KAK8096655.1"/>
    <property type="molecule type" value="Genomic_DNA"/>
</dbReference>
<comment type="caution">
    <text evidence="4">The sequence shown here is derived from an EMBL/GenBank/DDBJ whole genome shotgun (WGS) entry which is preliminary data.</text>
</comment>
<keyword evidence="2" id="KW-0812">Transmembrane</keyword>
<sequence length="433" mass="46868">MGRLLAFAALAPLSTAVLVANNSPCGTKCGNVLDSTTPGDLVCTRSDYGASAGSVWKSCIGCEMSSPYTTLVHGSNTTDLQFALLNMRHAVDGCLFNGVFDDTPCITRTACGLLKDSIEYNVLASNSTAFGYCSTWDSSQVAKCGECLQNLDGGHFLRNYINVLDGACTMKPSAGITLSLEGELFSETDLVNVTLPRATSEFRNHGPAGPLSLGQIVGIAIGGVLALLAIMGFCVVWNGKRRRKAYLSKREAMHKTWPSPHAGSGGEMFETPVSQRPLRNWDGSPVSQRPFRNWDESPVSAATEHTYPGRYFSPYSSQFTSPVSGVSQPPGATDGHHGGWPTEKTHQHQNYNNIGVAISPDSEHGNNAFWGDKKGKDRMQQHNDGYENADAYEMQEGISSAGGYTHEPQQHQQYHQNIAPVLEHPGYGRRSRE</sequence>
<feature type="signal peptide" evidence="3">
    <location>
        <begin position="1"/>
        <end position="16"/>
    </location>
</feature>
<accession>A0AAW0Q7D4</accession>
<evidence type="ECO:0000256" key="1">
    <source>
        <dbReference type="SAM" id="MobiDB-lite"/>
    </source>
</evidence>
<keyword evidence="5" id="KW-1185">Reference proteome</keyword>
<protein>
    <submittedName>
        <fullName evidence="4">Uncharacterized protein</fullName>
    </submittedName>
</protein>
<keyword evidence="2" id="KW-1133">Transmembrane helix</keyword>
<feature type="region of interest" description="Disordered" evidence="1">
    <location>
        <begin position="321"/>
        <end position="346"/>
    </location>
</feature>
<name>A0AAW0Q7D4_9PEZI</name>
<feature type="region of interest" description="Disordered" evidence="1">
    <location>
        <begin position="255"/>
        <end position="295"/>
    </location>
</feature>
<feature type="chain" id="PRO_5043418439" evidence="3">
    <location>
        <begin position="17"/>
        <end position="433"/>
    </location>
</feature>
<organism evidence="4 5">
    <name type="scientific">Apiospora kogelbergensis</name>
    <dbReference type="NCBI Taxonomy" id="1337665"/>
    <lineage>
        <taxon>Eukaryota</taxon>
        <taxon>Fungi</taxon>
        <taxon>Dikarya</taxon>
        <taxon>Ascomycota</taxon>
        <taxon>Pezizomycotina</taxon>
        <taxon>Sordariomycetes</taxon>
        <taxon>Xylariomycetidae</taxon>
        <taxon>Amphisphaeriales</taxon>
        <taxon>Apiosporaceae</taxon>
        <taxon>Apiospora</taxon>
    </lineage>
</organism>
<evidence type="ECO:0000256" key="2">
    <source>
        <dbReference type="SAM" id="Phobius"/>
    </source>
</evidence>
<proteinExistence type="predicted"/>
<feature type="transmembrane region" description="Helical" evidence="2">
    <location>
        <begin position="216"/>
        <end position="239"/>
    </location>
</feature>
<evidence type="ECO:0000256" key="3">
    <source>
        <dbReference type="SAM" id="SignalP"/>
    </source>
</evidence>
<keyword evidence="2" id="KW-0472">Membrane</keyword>
<gene>
    <name evidence="4" type="ORF">PG999_012599</name>
</gene>
<evidence type="ECO:0000313" key="4">
    <source>
        <dbReference type="EMBL" id="KAK8096655.1"/>
    </source>
</evidence>
<dbReference type="AlphaFoldDB" id="A0AAW0Q7D4"/>